<dbReference type="EMBL" id="JBBPBK010000008">
    <property type="protein sequence ID" value="KAK9280104.1"/>
    <property type="molecule type" value="Genomic_DNA"/>
</dbReference>
<feature type="region of interest" description="Disordered" evidence="1">
    <location>
        <begin position="441"/>
        <end position="476"/>
    </location>
</feature>
<dbReference type="Pfam" id="PF22910">
    <property type="entry name" value="EDR4-like_1st"/>
    <property type="match status" value="1"/>
</dbReference>
<sequence length="592" mass="67507">MADLAKFRVVRCPKCECLLPERADYSIYQCGGCGALLRAKKRNRKAVSFSEKPVEERVERVSAGLGNASMRTEYEELKPQVGNASGSQRSERISEHWRFGERGNMKGSRRIPETHVEGVRFSTSNYSDEAPSKYFSDTSYSYRDSQKNSYPLDESNRDEYLEHRAELLRKIDELKDLLSLNVVEKPKEKAPLDRRVVHQESFGGSDTWFRNGSSGSNRGLMQSFVHDKHVTGAPYYSHYPEPHPFMSRHEMAEHCVNPSMHTSNHVPASNNCLMQSFVLDKHIATPPHYRHYPEQHSFVRYRDPVRTQMLRRSPNQAPDKKGISEVDTLSEKSDEERVGGFSVKLNSFSKKGMSENLENLFGKGIASVSDASDMDVKSNSSSSTNKQRKDSLSKVTASKRAVRSASMSRRRISDLQIEESGEGEMEGFRRKLKIDTRSVGFSTANSSDEGRSYYDSDTSYGESLKNRSDHESNRDEYLEQDRAEILRKLDELKDQLSRIDTKSVGFSTANSSDEGRSYYDSDTSYGESLKNRSDHESNGDEYLEQDRAEILRKLAELKDRLGRMNGGRKEKPKQLTTGFYSSLFRIGSWRKL</sequence>
<evidence type="ECO:0000313" key="3">
    <source>
        <dbReference type="EMBL" id="KAK9280104.1"/>
    </source>
</evidence>
<feature type="domain" description="Enhanced disease resistance 4-like N-terminal" evidence="2">
    <location>
        <begin position="6"/>
        <end position="39"/>
    </location>
</feature>
<dbReference type="PANTHER" id="PTHR31105:SF58">
    <property type="entry name" value="G-LIKE PROTEIN, PUTATIVE (DUF3133)-RELATED"/>
    <property type="match status" value="1"/>
</dbReference>
<feature type="compositionally biased region" description="Basic and acidic residues" evidence="1">
    <location>
        <begin position="464"/>
        <end position="476"/>
    </location>
</feature>
<dbReference type="Proteomes" id="UP001415857">
    <property type="component" value="Unassembled WGS sequence"/>
</dbReference>
<accession>A0AAP0WUD0</accession>
<evidence type="ECO:0000259" key="2">
    <source>
        <dbReference type="Pfam" id="PF22910"/>
    </source>
</evidence>
<feature type="compositionally biased region" description="Basic and acidic residues" evidence="1">
    <location>
        <begin position="318"/>
        <end position="334"/>
    </location>
</feature>
<keyword evidence="4" id="KW-1185">Reference proteome</keyword>
<feature type="region of interest" description="Disordered" evidence="1">
    <location>
        <begin position="373"/>
        <end position="429"/>
    </location>
</feature>
<evidence type="ECO:0000313" key="4">
    <source>
        <dbReference type="Proteomes" id="UP001415857"/>
    </source>
</evidence>
<dbReference type="InterPro" id="IPR040244">
    <property type="entry name" value="EDR4-like"/>
</dbReference>
<reference evidence="3 4" key="1">
    <citation type="journal article" date="2024" name="Plant J.">
        <title>Genome sequences and population genomics reveal climatic adaptation and genomic divergence between two closely related sweetgum species.</title>
        <authorList>
            <person name="Xu W.Q."/>
            <person name="Ren C.Q."/>
            <person name="Zhang X.Y."/>
            <person name="Comes H.P."/>
            <person name="Liu X.H."/>
            <person name="Li Y.G."/>
            <person name="Kettle C.J."/>
            <person name="Jalonen R."/>
            <person name="Gaisberger H."/>
            <person name="Ma Y.Z."/>
            <person name="Qiu Y.X."/>
        </authorList>
    </citation>
    <scope>NUCLEOTIDE SEQUENCE [LARGE SCALE GENOMIC DNA]</scope>
    <source>
        <strain evidence="3">Hangzhou</strain>
    </source>
</reference>
<dbReference type="GO" id="GO:1900150">
    <property type="term" value="P:regulation of defense response to fungus"/>
    <property type="evidence" value="ECO:0007669"/>
    <property type="project" value="InterPro"/>
</dbReference>
<dbReference type="PANTHER" id="PTHR31105">
    <property type="entry name" value="EXTRA-LARGE G-PROTEIN-LIKE"/>
    <property type="match status" value="1"/>
</dbReference>
<organism evidence="3 4">
    <name type="scientific">Liquidambar formosana</name>
    <name type="common">Formosan gum</name>
    <dbReference type="NCBI Taxonomy" id="63359"/>
    <lineage>
        <taxon>Eukaryota</taxon>
        <taxon>Viridiplantae</taxon>
        <taxon>Streptophyta</taxon>
        <taxon>Embryophyta</taxon>
        <taxon>Tracheophyta</taxon>
        <taxon>Spermatophyta</taxon>
        <taxon>Magnoliopsida</taxon>
        <taxon>eudicotyledons</taxon>
        <taxon>Gunneridae</taxon>
        <taxon>Pentapetalae</taxon>
        <taxon>Saxifragales</taxon>
        <taxon>Altingiaceae</taxon>
        <taxon>Liquidambar</taxon>
    </lineage>
</organism>
<dbReference type="InterPro" id="IPR055126">
    <property type="entry name" value="EDR4-like_N"/>
</dbReference>
<dbReference type="AlphaFoldDB" id="A0AAP0WUD0"/>
<protein>
    <recommendedName>
        <fullName evidence="2">Enhanced disease resistance 4-like N-terminal domain-containing protein</fullName>
    </recommendedName>
</protein>
<feature type="region of interest" description="Disordered" evidence="1">
    <location>
        <begin position="77"/>
        <end position="98"/>
    </location>
</feature>
<feature type="compositionally biased region" description="Basic and acidic residues" evidence="1">
    <location>
        <begin position="89"/>
        <end position="98"/>
    </location>
</feature>
<feature type="region of interest" description="Disordered" evidence="1">
    <location>
        <begin position="505"/>
        <end position="541"/>
    </location>
</feature>
<evidence type="ECO:0000256" key="1">
    <source>
        <dbReference type="SAM" id="MobiDB-lite"/>
    </source>
</evidence>
<feature type="compositionally biased region" description="Basic and acidic residues" evidence="1">
    <location>
        <begin position="529"/>
        <end position="541"/>
    </location>
</feature>
<proteinExistence type="predicted"/>
<feature type="region of interest" description="Disordered" evidence="1">
    <location>
        <begin position="311"/>
        <end position="334"/>
    </location>
</feature>
<gene>
    <name evidence="3" type="ORF">L1049_013789</name>
</gene>
<name>A0AAP0WUD0_LIQFO</name>
<feature type="compositionally biased region" description="Acidic residues" evidence="1">
    <location>
        <begin position="416"/>
        <end position="425"/>
    </location>
</feature>
<comment type="caution">
    <text evidence="3">The sequence shown here is derived from an EMBL/GenBank/DDBJ whole genome shotgun (WGS) entry which is preliminary data.</text>
</comment>